<gene>
    <name evidence="2" type="ORF">SEMRO_453_G145990.1</name>
</gene>
<dbReference type="InterPro" id="IPR005502">
    <property type="entry name" value="Ribosyl_crysJ1"/>
</dbReference>
<protein>
    <submittedName>
        <fullName evidence="2">ADP-ribosylglycohydrolase</fullName>
    </submittedName>
</protein>
<evidence type="ECO:0000313" key="2">
    <source>
        <dbReference type="EMBL" id="CAB9510785.1"/>
    </source>
</evidence>
<dbReference type="SUPFAM" id="SSF101478">
    <property type="entry name" value="ADP-ribosylglycohydrolase"/>
    <property type="match status" value="1"/>
</dbReference>
<dbReference type="Gene3D" id="1.10.4080.10">
    <property type="entry name" value="ADP-ribosylation/Crystallin J1"/>
    <property type="match status" value="1"/>
</dbReference>
<reference evidence="2" key="1">
    <citation type="submission" date="2020-06" db="EMBL/GenBank/DDBJ databases">
        <authorList>
            <consortium name="Plant Systems Biology data submission"/>
        </authorList>
    </citation>
    <scope>NUCLEOTIDE SEQUENCE</scope>
    <source>
        <strain evidence="2">D6</strain>
    </source>
</reference>
<dbReference type="PANTHER" id="PTHR16222:SF34">
    <property type="entry name" value="ADP-RIBOSYLGLYCOHYDROLASE"/>
    <property type="match status" value="1"/>
</dbReference>
<dbReference type="InterPro" id="IPR036705">
    <property type="entry name" value="Ribosyl_crysJ1_sf"/>
</dbReference>
<dbReference type="Pfam" id="PF03747">
    <property type="entry name" value="ADP_ribosyl_GH"/>
    <property type="match status" value="1"/>
</dbReference>
<name>A0A9N8E237_9STRA</name>
<keyword evidence="1" id="KW-0479">Metal-binding</keyword>
<proteinExistence type="predicted"/>
<keyword evidence="3" id="KW-1185">Reference proteome</keyword>
<dbReference type="OrthoDB" id="524326at2759"/>
<dbReference type="Proteomes" id="UP001153069">
    <property type="component" value="Unassembled WGS sequence"/>
</dbReference>
<dbReference type="AlphaFoldDB" id="A0A9N8E237"/>
<keyword evidence="1" id="KW-0460">Magnesium</keyword>
<organism evidence="2 3">
    <name type="scientific">Seminavis robusta</name>
    <dbReference type="NCBI Taxonomy" id="568900"/>
    <lineage>
        <taxon>Eukaryota</taxon>
        <taxon>Sar</taxon>
        <taxon>Stramenopiles</taxon>
        <taxon>Ochrophyta</taxon>
        <taxon>Bacillariophyta</taxon>
        <taxon>Bacillariophyceae</taxon>
        <taxon>Bacillariophycidae</taxon>
        <taxon>Naviculales</taxon>
        <taxon>Naviculaceae</taxon>
        <taxon>Seminavis</taxon>
    </lineage>
</organism>
<comment type="cofactor">
    <cofactor evidence="1">
        <name>Mg(2+)</name>
        <dbReference type="ChEBI" id="CHEBI:18420"/>
    </cofactor>
    <text evidence="1">Binds 2 magnesium ions per subunit.</text>
</comment>
<accession>A0A9N8E237</accession>
<comment type="caution">
    <text evidence="2">The sequence shown here is derived from an EMBL/GenBank/DDBJ whole genome shotgun (WGS) entry which is preliminary data.</text>
</comment>
<evidence type="ECO:0000313" key="3">
    <source>
        <dbReference type="Proteomes" id="UP001153069"/>
    </source>
</evidence>
<dbReference type="EMBL" id="CAICTM010000452">
    <property type="protein sequence ID" value="CAB9510785.1"/>
    <property type="molecule type" value="Genomic_DNA"/>
</dbReference>
<dbReference type="InterPro" id="IPR050792">
    <property type="entry name" value="ADP-ribosylglycohydrolase"/>
</dbReference>
<sequence>MVGIQRVVRDKLKGSLYGMLVGDAVAVPVHWFYSPKNIRKEYGEITEIVASKPNHSESMLQGMSYQGDIDIMHNNAHFYEGNKLAQKAQEVKTKEEEQALRDDHGNFVGAKASDRVHYHRTLLKGQNTANACIARLAMRYLASSNAGGSDRYNPDEFLESLYNYMVTPPPKNTHDDKDQLVNHNDTYLDVYLRGFFTNASSGKALRDCAKNQRESWSIGSIDGVGMCIPMIVAYANEPEWYVMGRAVEHAHLTHKSITVTATLAILVPLLLELLRQPIPATSEEAANNLRQALDRAMLKMSPPKITGREMRDSYVNNRGPGNIPKAQKWKQHMELDTSETTKEFIHRMLEVENDEDVAGFGEREASRLSTACYCEQTFTVVLFLAYKYAHDPKKALLQNVMIGGHSTSRGMVLGAILGAAHGYEAIPFREDLCAKSSIEKEVTDLAATVVQ</sequence>
<dbReference type="GO" id="GO:0046872">
    <property type="term" value="F:metal ion binding"/>
    <property type="evidence" value="ECO:0007669"/>
    <property type="project" value="UniProtKB-KW"/>
</dbReference>
<dbReference type="PANTHER" id="PTHR16222">
    <property type="entry name" value="ADP-RIBOSYLGLYCOHYDROLASE"/>
    <property type="match status" value="1"/>
</dbReference>
<feature type="binding site" evidence="1">
    <location>
        <position position="408"/>
    </location>
    <ligand>
        <name>Mg(2+)</name>
        <dbReference type="ChEBI" id="CHEBI:18420"/>
        <label>1</label>
    </ligand>
</feature>
<evidence type="ECO:0000256" key="1">
    <source>
        <dbReference type="PIRSR" id="PIRSR605502-1"/>
    </source>
</evidence>